<proteinExistence type="predicted"/>
<sequence length="217" mass="23954">MTTNGSTTVPHTCSCPINREENNNAENPPALASPQYENNDTKIEVDLPTSDTEIANVQIIAANEEIEVDGSHDFIFTKIPVLTVSNPLLQQSLIENVQMDLVNFGGILVSKKALQSCHQTKISKLTTDLMTVVFSATEMAESSLTGKIAKMHKERNKSGEVRQKKELDPSKIQAIIGHVQERIQGATEAEIKKALRGKLKYESQKQYGVGYKKVQNC</sequence>
<evidence type="ECO:0000313" key="8">
    <source>
        <dbReference type="Proteomes" id="UP000694920"/>
    </source>
</evidence>
<dbReference type="GeneID" id="107267665"/>
<feature type="compositionally biased region" description="Polar residues" evidence="6">
    <location>
        <begin position="1"/>
        <end position="11"/>
    </location>
</feature>
<dbReference type="SMART" id="SM01025">
    <property type="entry name" value="BEN"/>
    <property type="match status" value="1"/>
</dbReference>
<name>A0AAJ7FJN7_CEPCN</name>
<dbReference type="KEGG" id="ccin:107267665"/>
<keyword evidence="4" id="KW-0804">Transcription</keyword>
<evidence type="ECO:0000256" key="3">
    <source>
        <dbReference type="ARBA" id="ARBA00023015"/>
    </source>
</evidence>
<comment type="subcellular location">
    <subcellularLocation>
        <location evidence="1">Nucleus</location>
    </subcellularLocation>
</comment>
<dbReference type="Pfam" id="PF10523">
    <property type="entry name" value="BEN"/>
    <property type="match status" value="1"/>
</dbReference>
<dbReference type="Gene3D" id="1.10.10.2590">
    <property type="entry name" value="BEN domain"/>
    <property type="match status" value="1"/>
</dbReference>
<dbReference type="InterPro" id="IPR018379">
    <property type="entry name" value="BEN_domain"/>
</dbReference>
<protein>
    <submittedName>
        <fullName evidence="9">Uncharacterized protein LOC107267665</fullName>
    </submittedName>
</protein>
<dbReference type="AlphaFoldDB" id="A0AAJ7FJN7"/>
<evidence type="ECO:0000256" key="4">
    <source>
        <dbReference type="ARBA" id="ARBA00023163"/>
    </source>
</evidence>
<dbReference type="PROSITE" id="PS51457">
    <property type="entry name" value="BEN"/>
    <property type="match status" value="1"/>
</dbReference>
<dbReference type="GO" id="GO:0003677">
    <property type="term" value="F:DNA binding"/>
    <property type="evidence" value="ECO:0007669"/>
    <property type="project" value="InterPro"/>
</dbReference>
<organism evidence="8 9">
    <name type="scientific">Cephus cinctus</name>
    <name type="common">Wheat stem sawfly</name>
    <dbReference type="NCBI Taxonomy" id="211228"/>
    <lineage>
        <taxon>Eukaryota</taxon>
        <taxon>Metazoa</taxon>
        <taxon>Ecdysozoa</taxon>
        <taxon>Arthropoda</taxon>
        <taxon>Hexapoda</taxon>
        <taxon>Insecta</taxon>
        <taxon>Pterygota</taxon>
        <taxon>Neoptera</taxon>
        <taxon>Endopterygota</taxon>
        <taxon>Hymenoptera</taxon>
        <taxon>Cephoidea</taxon>
        <taxon>Cephidae</taxon>
        <taxon>Cephus</taxon>
    </lineage>
</organism>
<evidence type="ECO:0000256" key="2">
    <source>
        <dbReference type="ARBA" id="ARBA00022491"/>
    </source>
</evidence>
<keyword evidence="8" id="KW-1185">Reference proteome</keyword>
<keyword evidence="2" id="KW-0678">Repressor</keyword>
<dbReference type="GO" id="GO:0045666">
    <property type="term" value="P:positive regulation of neuron differentiation"/>
    <property type="evidence" value="ECO:0007669"/>
    <property type="project" value="InterPro"/>
</dbReference>
<dbReference type="GO" id="GO:0003714">
    <property type="term" value="F:transcription corepressor activity"/>
    <property type="evidence" value="ECO:0007669"/>
    <property type="project" value="InterPro"/>
</dbReference>
<dbReference type="GO" id="GO:0005634">
    <property type="term" value="C:nucleus"/>
    <property type="evidence" value="ECO:0007669"/>
    <property type="project" value="UniProtKB-SubCell"/>
</dbReference>
<reference evidence="9" key="1">
    <citation type="submission" date="2025-08" db="UniProtKB">
        <authorList>
            <consortium name="RefSeq"/>
        </authorList>
    </citation>
    <scope>IDENTIFICATION</scope>
</reference>
<dbReference type="RefSeq" id="XP_015595130.1">
    <property type="nucleotide sequence ID" value="XM_015739644.2"/>
</dbReference>
<accession>A0AAJ7FJN7</accession>
<feature type="region of interest" description="Disordered" evidence="6">
    <location>
        <begin position="1"/>
        <end position="36"/>
    </location>
</feature>
<feature type="domain" description="BEN" evidence="7">
    <location>
        <begin position="103"/>
        <end position="206"/>
    </location>
</feature>
<gene>
    <name evidence="9" type="primary">LOC107267665</name>
</gene>
<dbReference type="PANTHER" id="PTHR35346:SF1">
    <property type="entry name" value="BEN DOMAIN-CONTAINING PROTEIN 6"/>
    <property type="match status" value="1"/>
</dbReference>
<dbReference type="Proteomes" id="UP000694920">
    <property type="component" value="Unplaced"/>
</dbReference>
<evidence type="ECO:0000259" key="7">
    <source>
        <dbReference type="PROSITE" id="PS51457"/>
    </source>
</evidence>
<evidence type="ECO:0000256" key="5">
    <source>
        <dbReference type="ARBA" id="ARBA00023242"/>
    </source>
</evidence>
<evidence type="ECO:0000313" key="9">
    <source>
        <dbReference type="RefSeq" id="XP_015595130.1"/>
    </source>
</evidence>
<keyword evidence="3" id="KW-0805">Transcription regulation</keyword>
<dbReference type="PANTHER" id="PTHR35346">
    <property type="entry name" value="BEN DOMAIN-CONTAINING PROTEIN 6"/>
    <property type="match status" value="1"/>
</dbReference>
<dbReference type="GO" id="GO:0045746">
    <property type="term" value="P:negative regulation of Notch signaling pathway"/>
    <property type="evidence" value="ECO:0007669"/>
    <property type="project" value="InterPro"/>
</dbReference>
<evidence type="ECO:0000256" key="6">
    <source>
        <dbReference type="SAM" id="MobiDB-lite"/>
    </source>
</evidence>
<evidence type="ECO:0000256" key="1">
    <source>
        <dbReference type="ARBA" id="ARBA00004123"/>
    </source>
</evidence>
<keyword evidence="5" id="KW-0539">Nucleus</keyword>
<dbReference type="InterPro" id="IPR037496">
    <property type="entry name" value="BEND6-like"/>
</dbReference>